<comment type="caution">
    <text evidence="19">The sequence shown here is derived from an EMBL/GenBank/DDBJ whole genome shotgun (WGS) entry which is preliminary data.</text>
</comment>
<dbReference type="Proteomes" id="UP001248709">
    <property type="component" value="Unassembled WGS sequence"/>
</dbReference>
<dbReference type="SUPFAM" id="SSF56784">
    <property type="entry name" value="HAD-like"/>
    <property type="match status" value="1"/>
</dbReference>
<dbReference type="Gene3D" id="3.40.1110.10">
    <property type="entry name" value="Calcium-transporting ATPase, cytoplasmic domain N"/>
    <property type="match status" value="1"/>
</dbReference>
<keyword evidence="6 17" id="KW-0812">Transmembrane</keyword>
<dbReference type="PROSITE" id="PS50846">
    <property type="entry name" value="HMA_2"/>
    <property type="match status" value="1"/>
</dbReference>
<dbReference type="EC" id="7.2.2.8" evidence="3"/>
<dbReference type="PANTHER" id="PTHR43520">
    <property type="entry name" value="ATP7, ISOFORM B"/>
    <property type="match status" value="1"/>
</dbReference>
<dbReference type="PANTHER" id="PTHR43520:SF8">
    <property type="entry name" value="P-TYPE CU(+) TRANSPORTER"/>
    <property type="match status" value="1"/>
</dbReference>
<dbReference type="CDD" id="cd00371">
    <property type="entry name" value="HMA"/>
    <property type="match status" value="1"/>
</dbReference>
<dbReference type="InterPro" id="IPR006121">
    <property type="entry name" value="HMA_dom"/>
</dbReference>
<dbReference type="InterPro" id="IPR018303">
    <property type="entry name" value="ATPase_P-typ_P_site"/>
</dbReference>
<comment type="catalytic activity">
    <reaction evidence="16">
        <text>Cu(+)(in) + ATP + H2O = Cu(+)(out) + ADP + phosphate + H(+)</text>
        <dbReference type="Rhea" id="RHEA:25792"/>
        <dbReference type="ChEBI" id="CHEBI:15377"/>
        <dbReference type="ChEBI" id="CHEBI:15378"/>
        <dbReference type="ChEBI" id="CHEBI:30616"/>
        <dbReference type="ChEBI" id="CHEBI:43474"/>
        <dbReference type="ChEBI" id="CHEBI:49552"/>
        <dbReference type="ChEBI" id="CHEBI:456216"/>
        <dbReference type="EC" id="7.2.2.8"/>
    </reaction>
</comment>
<dbReference type="SFLD" id="SFLDF00027">
    <property type="entry name" value="p-type_atpase"/>
    <property type="match status" value="1"/>
</dbReference>
<dbReference type="InterPro" id="IPR027256">
    <property type="entry name" value="P-typ_ATPase_IB"/>
</dbReference>
<dbReference type="InterPro" id="IPR023299">
    <property type="entry name" value="ATPase_P-typ_cyto_dom_N"/>
</dbReference>
<dbReference type="InterPro" id="IPR036412">
    <property type="entry name" value="HAD-like_sf"/>
</dbReference>
<dbReference type="Pfam" id="PF00122">
    <property type="entry name" value="E1-E2_ATPase"/>
    <property type="match status" value="1"/>
</dbReference>
<dbReference type="InterPro" id="IPR044492">
    <property type="entry name" value="P_typ_ATPase_HD_dom"/>
</dbReference>
<keyword evidence="15 17" id="KW-0472">Membrane</keyword>
<evidence type="ECO:0000256" key="4">
    <source>
        <dbReference type="ARBA" id="ARBA00022448"/>
    </source>
</evidence>
<evidence type="ECO:0000256" key="7">
    <source>
        <dbReference type="ARBA" id="ARBA00022723"/>
    </source>
</evidence>
<keyword evidence="8 17" id="KW-0547">Nucleotide-binding</keyword>
<feature type="transmembrane region" description="Helical" evidence="17">
    <location>
        <begin position="175"/>
        <end position="198"/>
    </location>
</feature>
<keyword evidence="4" id="KW-0813">Transport</keyword>
<evidence type="ECO:0000256" key="12">
    <source>
        <dbReference type="ARBA" id="ARBA00022989"/>
    </source>
</evidence>
<keyword evidence="9" id="KW-0187">Copper transport</keyword>
<dbReference type="PRINTS" id="PR00942">
    <property type="entry name" value="CUATPASEI"/>
</dbReference>
<dbReference type="Pfam" id="PF00403">
    <property type="entry name" value="HMA"/>
    <property type="match status" value="1"/>
</dbReference>
<organism evidence="19 20">
    <name type="scientific">Paenibacillus forsythiae</name>
    <dbReference type="NCBI Taxonomy" id="365616"/>
    <lineage>
        <taxon>Bacteria</taxon>
        <taxon>Bacillati</taxon>
        <taxon>Bacillota</taxon>
        <taxon>Bacilli</taxon>
        <taxon>Bacillales</taxon>
        <taxon>Paenibacillaceae</taxon>
        <taxon>Paenibacillus</taxon>
    </lineage>
</organism>
<evidence type="ECO:0000256" key="8">
    <source>
        <dbReference type="ARBA" id="ARBA00022741"/>
    </source>
</evidence>
<dbReference type="InterPro" id="IPR008250">
    <property type="entry name" value="ATPase_P-typ_transduc_dom_A_sf"/>
</dbReference>
<evidence type="ECO:0000256" key="6">
    <source>
        <dbReference type="ARBA" id="ARBA00022692"/>
    </source>
</evidence>
<feature type="domain" description="HMA" evidence="18">
    <location>
        <begin position="2"/>
        <end position="68"/>
    </location>
</feature>
<dbReference type="NCBIfam" id="TIGR01511">
    <property type="entry name" value="ATPase-IB1_Cu"/>
    <property type="match status" value="1"/>
</dbReference>
<evidence type="ECO:0000256" key="3">
    <source>
        <dbReference type="ARBA" id="ARBA00012517"/>
    </source>
</evidence>
<evidence type="ECO:0000256" key="10">
    <source>
        <dbReference type="ARBA" id="ARBA00022840"/>
    </source>
</evidence>
<proteinExistence type="inferred from homology"/>
<evidence type="ECO:0000256" key="15">
    <source>
        <dbReference type="ARBA" id="ARBA00023136"/>
    </source>
</evidence>
<evidence type="ECO:0000256" key="16">
    <source>
        <dbReference type="ARBA" id="ARBA00049289"/>
    </source>
</evidence>
<protein>
    <recommendedName>
        <fullName evidence="3">P-type Cu(+) transporter</fullName>
        <ecNumber evidence="3">7.2.2.8</ecNumber>
    </recommendedName>
</protein>
<evidence type="ECO:0000313" key="19">
    <source>
        <dbReference type="EMBL" id="MDT3424781.1"/>
    </source>
</evidence>
<comment type="similarity">
    <text evidence="2 17">Belongs to the cation transport ATPase (P-type) (TC 3.A.3) family. Type IB subfamily.</text>
</comment>
<feature type="transmembrane region" description="Helical" evidence="17">
    <location>
        <begin position="737"/>
        <end position="755"/>
    </location>
</feature>
<accession>A0ABU3H1T8</accession>
<evidence type="ECO:0000256" key="17">
    <source>
        <dbReference type="RuleBase" id="RU362081"/>
    </source>
</evidence>
<dbReference type="SFLD" id="SFLDG00002">
    <property type="entry name" value="C1.7:_P-type_atpase_like"/>
    <property type="match status" value="1"/>
</dbReference>
<gene>
    <name evidence="19" type="ORF">J2Z22_000293</name>
</gene>
<sequence>MAEATLRVYGMTCTLCSMTIEAALGKLKGVRSVSVSYATEKVLVEYEEETVDLSEAIRVIESLGFSAGVKGKEQENGRGSARQREMNKLGIRLIISILLSLPLFVAMLLGGLGLCHDVIYGQQETWFSQILDAVRQRTLWLHNWKLQLALAAPVQFIIGWPYYKNAFYSLKARKATMDVLVVLGTSAAFGYSLYTVLYKETLVIAGMQNIYFEASTVIITLILLGKYLEAVAKGRTSNAIRALMELEAKSARVVRDGEERDLPIAEVQAGDIVIVRPGEKIPVDGIVTEGSSYVDESMLTGESTPVQKNEQDTVIGSSFNQHGTFKFRATKVGGETFLARIVQMTEAAQNSKAPIQKIADKVAAYFVPFVLLASFITFAIWFWVIYGGTVFLLDVALINAVAVLVVSCPCALGLATPTAIMAGMGRGAQNGILVKNGEQLELAGKITTVVFDKTGTLTSGKPHLTDLIAAGGADGSLSQDRILFLAAAAEKRSEHPLAQAIYEAGAARFPEGIPDPATFIAVPGKGVCAFVDGAEVLVGSPLFLAGYGVDVERFDGQSSEQLRHSGKTAVFIAIDRVLEAVAGLQDELREGALEAVTELKKMGLELHMLTGDNRRTAETIAARLGIQHVVAEVLPESKAQVIERLKQKDKVVAMIGDGINDAPAMATADIGIAIGSGTDVAIETGDIVLLKDNLRAIPSAIRLSAKTMTIIKENLFWAFIYNLLAIPLSAMGYLNPVVAAGAMALSSLSVLFNSLRLRRYKLAR</sequence>
<evidence type="ECO:0000256" key="11">
    <source>
        <dbReference type="ARBA" id="ARBA00022967"/>
    </source>
</evidence>
<dbReference type="PRINTS" id="PR00119">
    <property type="entry name" value="CATATPASE"/>
</dbReference>
<evidence type="ECO:0000313" key="20">
    <source>
        <dbReference type="Proteomes" id="UP001248709"/>
    </source>
</evidence>
<reference evidence="19 20" key="1">
    <citation type="submission" date="2023-07" db="EMBL/GenBank/DDBJ databases">
        <title>Genomic Encyclopedia of Type Strains, Phase IV (KMG-IV): sequencing the most valuable type-strain genomes for metagenomic binning, comparative biology and taxonomic classification.</title>
        <authorList>
            <person name="Goeker M."/>
        </authorList>
    </citation>
    <scope>NUCLEOTIDE SEQUENCE [LARGE SCALE GENOMIC DNA]</scope>
    <source>
        <strain evidence="19 20">T98</strain>
    </source>
</reference>
<dbReference type="InterPro" id="IPR036163">
    <property type="entry name" value="HMA_dom_sf"/>
</dbReference>
<dbReference type="PRINTS" id="PR00943">
    <property type="entry name" value="CUATPASE"/>
</dbReference>
<feature type="transmembrane region" description="Helical" evidence="17">
    <location>
        <begin position="89"/>
        <end position="112"/>
    </location>
</feature>
<dbReference type="SUPFAM" id="SSF55008">
    <property type="entry name" value="HMA, heavy metal-associated domain"/>
    <property type="match status" value="1"/>
</dbReference>
<keyword evidence="13" id="KW-0186">Copper</keyword>
<evidence type="ECO:0000256" key="14">
    <source>
        <dbReference type="ARBA" id="ARBA00023065"/>
    </source>
</evidence>
<dbReference type="Pfam" id="PF00702">
    <property type="entry name" value="Hydrolase"/>
    <property type="match status" value="1"/>
</dbReference>
<dbReference type="CDD" id="cd02094">
    <property type="entry name" value="P-type_ATPase_Cu-like"/>
    <property type="match status" value="1"/>
</dbReference>
<dbReference type="Gene3D" id="2.70.150.10">
    <property type="entry name" value="Calcium-transporting ATPase, cytoplasmic transduction domain A"/>
    <property type="match status" value="1"/>
</dbReference>
<keyword evidence="17" id="KW-1003">Cell membrane</keyword>
<dbReference type="NCBIfam" id="TIGR01525">
    <property type="entry name" value="ATPase-IB_hvy"/>
    <property type="match status" value="1"/>
</dbReference>
<dbReference type="SUPFAM" id="SSF81665">
    <property type="entry name" value="Calcium ATPase, transmembrane domain M"/>
    <property type="match status" value="1"/>
</dbReference>
<dbReference type="PROSITE" id="PS00154">
    <property type="entry name" value="ATPASE_E1_E2"/>
    <property type="match status" value="1"/>
</dbReference>
<dbReference type="SFLD" id="SFLDS00003">
    <property type="entry name" value="Haloacid_Dehalogenase"/>
    <property type="match status" value="1"/>
</dbReference>
<feature type="transmembrane region" description="Helical" evidence="17">
    <location>
        <begin position="144"/>
        <end position="163"/>
    </location>
</feature>
<feature type="transmembrane region" description="Helical" evidence="17">
    <location>
        <begin position="210"/>
        <end position="228"/>
    </location>
</feature>
<feature type="transmembrane region" description="Helical" evidence="17">
    <location>
        <begin position="362"/>
        <end position="384"/>
    </location>
</feature>
<keyword evidence="5" id="KW-0597">Phosphoprotein</keyword>
<dbReference type="Gene3D" id="3.40.50.1000">
    <property type="entry name" value="HAD superfamily/HAD-like"/>
    <property type="match status" value="1"/>
</dbReference>
<dbReference type="InterPro" id="IPR023214">
    <property type="entry name" value="HAD_sf"/>
</dbReference>
<name>A0ABU3H1T8_9BACL</name>
<keyword evidence="10 17" id="KW-0067">ATP-binding</keyword>
<feature type="transmembrane region" description="Helical" evidence="17">
    <location>
        <begin position="390"/>
        <end position="416"/>
    </location>
</feature>
<evidence type="ECO:0000256" key="9">
    <source>
        <dbReference type="ARBA" id="ARBA00022796"/>
    </source>
</evidence>
<dbReference type="Gene3D" id="3.30.70.100">
    <property type="match status" value="1"/>
</dbReference>
<keyword evidence="20" id="KW-1185">Reference proteome</keyword>
<dbReference type="InterPro" id="IPR023298">
    <property type="entry name" value="ATPase_P-typ_TM_dom_sf"/>
</dbReference>
<dbReference type="RefSeq" id="WP_025702605.1">
    <property type="nucleotide sequence ID" value="NZ_JAUSUY010000001.1"/>
</dbReference>
<dbReference type="InterPro" id="IPR059000">
    <property type="entry name" value="ATPase_P-type_domA"/>
</dbReference>
<evidence type="ECO:0000256" key="2">
    <source>
        <dbReference type="ARBA" id="ARBA00006024"/>
    </source>
</evidence>
<feature type="transmembrane region" description="Helical" evidence="17">
    <location>
        <begin position="714"/>
        <end position="731"/>
    </location>
</feature>
<keyword evidence="7 17" id="KW-0479">Metal-binding</keyword>
<dbReference type="InterPro" id="IPR001757">
    <property type="entry name" value="P_typ_ATPase"/>
</dbReference>
<comment type="subcellular location">
    <subcellularLocation>
        <location evidence="17">Cell membrane</location>
    </subcellularLocation>
    <subcellularLocation>
        <location evidence="1">Endomembrane system</location>
        <topology evidence="1">Multi-pass membrane protein</topology>
    </subcellularLocation>
</comment>
<evidence type="ECO:0000256" key="13">
    <source>
        <dbReference type="ARBA" id="ARBA00023008"/>
    </source>
</evidence>
<dbReference type="EMBL" id="JAUSUY010000001">
    <property type="protein sequence ID" value="MDT3424781.1"/>
    <property type="molecule type" value="Genomic_DNA"/>
</dbReference>
<dbReference type="NCBIfam" id="TIGR01494">
    <property type="entry name" value="ATPase_P-type"/>
    <property type="match status" value="1"/>
</dbReference>
<evidence type="ECO:0000256" key="1">
    <source>
        <dbReference type="ARBA" id="ARBA00004127"/>
    </source>
</evidence>
<keyword evidence="11" id="KW-1278">Translocase</keyword>
<evidence type="ECO:0000256" key="5">
    <source>
        <dbReference type="ARBA" id="ARBA00022553"/>
    </source>
</evidence>
<dbReference type="SUPFAM" id="SSF81653">
    <property type="entry name" value="Calcium ATPase, transduction domain A"/>
    <property type="match status" value="1"/>
</dbReference>
<keyword evidence="14" id="KW-0406">Ion transport</keyword>
<evidence type="ECO:0000259" key="18">
    <source>
        <dbReference type="PROSITE" id="PS50846"/>
    </source>
</evidence>
<keyword evidence="12 17" id="KW-1133">Transmembrane helix</keyword>